<reference evidence="5" key="1">
    <citation type="journal article" date="2019" name="Int. J. Syst. Evol. Microbiol.">
        <title>The Global Catalogue of Microorganisms (GCM) 10K type strain sequencing project: providing services to taxonomists for standard genome sequencing and annotation.</title>
        <authorList>
            <consortium name="The Broad Institute Genomics Platform"/>
            <consortium name="The Broad Institute Genome Sequencing Center for Infectious Disease"/>
            <person name="Wu L."/>
            <person name="Ma J."/>
        </authorList>
    </citation>
    <scope>NUCLEOTIDE SEQUENCE [LARGE SCALE GENOMIC DNA]</scope>
    <source>
        <strain evidence="5">CGMCC 1.15439</strain>
    </source>
</reference>
<keyword evidence="1" id="KW-0802">TPR repeat</keyword>
<feature type="compositionally biased region" description="Basic and acidic residues" evidence="2">
    <location>
        <begin position="44"/>
        <end position="53"/>
    </location>
</feature>
<proteinExistence type="predicted"/>
<evidence type="ECO:0000313" key="5">
    <source>
        <dbReference type="Proteomes" id="UP000620046"/>
    </source>
</evidence>
<dbReference type="EMBL" id="BMJA01000001">
    <property type="protein sequence ID" value="GGA30798.1"/>
    <property type="molecule type" value="Genomic_DNA"/>
</dbReference>
<dbReference type="SUPFAM" id="SSF81901">
    <property type="entry name" value="HCP-like"/>
    <property type="match status" value="1"/>
</dbReference>
<feature type="region of interest" description="Disordered" evidence="2">
    <location>
        <begin position="24"/>
        <end position="53"/>
    </location>
</feature>
<evidence type="ECO:0000256" key="2">
    <source>
        <dbReference type="SAM" id="MobiDB-lite"/>
    </source>
</evidence>
<dbReference type="SUPFAM" id="SSF48452">
    <property type="entry name" value="TPR-like"/>
    <property type="match status" value="1"/>
</dbReference>
<evidence type="ECO:0000256" key="3">
    <source>
        <dbReference type="SAM" id="SignalP"/>
    </source>
</evidence>
<sequence>MKHASLKMLAGAALALMLASTPALASDNSSGDQQKAAPQYPNATRKEPKLDLTDKKEQEALNKGLDAAQANNKDQATQLLQPLIDNSKSKYVQAMALQGLARVHAMNNDLPGGIDLLKRSLDNGVLPNDAYFQLEYELGTFYLLNQQYQPAIDQVEKWRSEGKKETPESYAMEGEAYYRLQKYPEAITAIKKAQSMTDKPDPRWNQLLMLAYNDSGQKDKAAEIAKQAAAASPTDSTSFHNALSLDIQMQKYDDALKLMEDGRSKGLLTTESDYVTLAKLYMNKAQDQSTQDPGPLTDKAVEVLQEGMTKGVVKSSADNYTLMGDAHMIGGDANAAADAYQKAIPLASDGEPAYKAGVALVTQNEFSKAKPLLQQAISKGVKHKGKAYMALAQANIGLKDKAAAAEAVLEAEKDPETKAQAQKWLKQANIGG</sequence>
<evidence type="ECO:0008006" key="6">
    <source>
        <dbReference type="Google" id="ProtNLM"/>
    </source>
</evidence>
<dbReference type="InterPro" id="IPR019734">
    <property type="entry name" value="TPR_rpt"/>
</dbReference>
<comment type="caution">
    <text evidence="4">The sequence shown here is derived from an EMBL/GenBank/DDBJ whole genome shotgun (WGS) entry which is preliminary data.</text>
</comment>
<feature type="chain" id="PRO_5047085231" description="Tetratricopeptide repeat protein" evidence="3">
    <location>
        <begin position="26"/>
        <end position="432"/>
    </location>
</feature>
<accession>A0ABQ1FU40</accession>
<protein>
    <recommendedName>
        <fullName evidence="6">Tetratricopeptide repeat protein</fullName>
    </recommendedName>
</protein>
<feature type="signal peptide" evidence="3">
    <location>
        <begin position="1"/>
        <end position="25"/>
    </location>
</feature>
<dbReference type="Gene3D" id="1.25.40.10">
    <property type="entry name" value="Tetratricopeptide repeat domain"/>
    <property type="match status" value="3"/>
</dbReference>
<feature type="repeat" description="TPR" evidence="1">
    <location>
        <begin position="317"/>
        <end position="350"/>
    </location>
</feature>
<gene>
    <name evidence="4" type="ORF">GCM10010981_19800</name>
</gene>
<dbReference type="SMART" id="SM00028">
    <property type="entry name" value="TPR"/>
    <property type="match status" value="3"/>
</dbReference>
<evidence type="ECO:0000256" key="1">
    <source>
        <dbReference type="PROSITE-ProRule" id="PRU00339"/>
    </source>
</evidence>
<dbReference type="RefSeq" id="WP_188794031.1">
    <property type="nucleotide sequence ID" value="NZ_BMJA01000001.1"/>
</dbReference>
<feature type="repeat" description="TPR" evidence="1">
    <location>
        <begin position="167"/>
        <end position="200"/>
    </location>
</feature>
<keyword evidence="3" id="KW-0732">Signal</keyword>
<keyword evidence="5" id="KW-1185">Reference proteome</keyword>
<dbReference type="Pfam" id="PF13432">
    <property type="entry name" value="TPR_16"/>
    <property type="match status" value="3"/>
</dbReference>
<evidence type="ECO:0000313" key="4">
    <source>
        <dbReference type="EMBL" id="GGA30798.1"/>
    </source>
</evidence>
<organism evidence="4 5">
    <name type="scientific">Dyella nitratireducens</name>
    <dbReference type="NCBI Taxonomy" id="1849580"/>
    <lineage>
        <taxon>Bacteria</taxon>
        <taxon>Pseudomonadati</taxon>
        <taxon>Pseudomonadota</taxon>
        <taxon>Gammaproteobacteria</taxon>
        <taxon>Lysobacterales</taxon>
        <taxon>Rhodanobacteraceae</taxon>
        <taxon>Dyella</taxon>
    </lineage>
</organism>
<dbReference type="InterPro" id="IPR011990">
    <property type="entry name" value="TPR-like_helical_dom_sf"/>
</dbReference>
<name>A0ABQ1FU40_9GAMM</name>
<dbReference type="Proteomes" id="UP000620046">
    <property type="component" value="Unassembled WGS sequence"/>
</dbReference>
<dbReference type="PROSITE" id="PS50005">
    <property type="entry name" value="TPR"/>
    <property type="match status" value="2"/>
</dbReference>